<gene>
    <name evidence="2" type="ORF">AMJ82_12240</name>
</gene>
<proteinExistence type="predicted"/>
<accession>A0A0S8G1G5</accession>
<evidence type="ECO:0000256" key="1">
    <source>
        <dbReference type="SAM" id="MobiDB-lite"/>
    </source>
</evidence>
<comment type="caution">
    <text evidence="2">The sequence shown here is derived from an EMBL/GenBank/DDBJ whole genome shotgun (WGS) entry which is preliminary data.</text>
</comment>
<feature type="region of interest" description="Disordered" evidence="1">
    <location>
        <begin position="523"/>
        <end position="545"/>
    </location>
</feature>
<sequence>MLFLLVEDPPGRNASPSTLTLHDPGFRIKGDMALDPKSAKVIGSSMAPMDLFQQLREQPTGTKEEESYLILVTNCIEALVREYEALKTLWSGSSVPAGLDSRIGKLLGKAQSLQSQVGGSRMLVARTLVVGALSLSYEIKALRSHVILSTVYFTDATGAGVISGKTYEADTVPADKILTAFSSDNDDITVTLEIHSRSGSWMPDSVTVSGGGATPVTVERQNWTQVGSSRIWTASVNLTDADTSGVLTATMSDGDTATCTYTRLAEPPACSSADWGQNGGGFSSGEYPTSPDTGLQTAVKSGDEVYVQVTLDSSATRITVASGGAGTGSDQHFDDTYAAGTHVIGPVTCGSGTGSQVFTVKANRDGGSYGTSDDTPSISMDQASHSYTSLHNLVFSPADNFALKAGDSCTGDVEITNWSAGNDHISYTSSEVTVTDSGAYAETKTYTFLSGLYRDSGTNVTLTSRRKANGKQSSTSYLIKICNASATINMNGAESRLRSRATGGDKTYSLTAVSDFELKSYTTTRDAGPPADDGPALGAWSGSAPDKTWTNTITIQEDDRKNTGAETYSWEGVDAVTGSGISKASISADPTYTVGGFESRDVAMAAYEHYNPIGTQVSNKDNANKLSCEIVGVKELEYVENTTPAEGKFTITDSGGNFDADGTYVRCLDTDFIDLGLPYTLRIEEAA</sequence>
<name>A0A0S8G1G5_UNCT6</name>
<dbReference type="EMBL" id="LJUI01000182">
    <property type="protein sequence ID" value="KPK65693.1"/>
    <property type="molecule type" value="Genomic_DNA"/>
</dbReference>
<protein>
    <submittedName>
        <fullName evidence="2">Uncharacterized protein</fullName>
    </submittedName>
</protein>
<dbReference type="AlphaFoldDB" id="A0A0S8G1G5"/>
<dbReference type="Proteomes" id="UP000051717">
    <property type="component" value="Unassembled WGS sequence"/>
</dbReference>
<organism evidence="2 3">
    <name type="scientific">candidate division TA06 bacterium SM23_40</name>
    <dbReference type="NCBI Taxonomy" id="1703774"/>
    <lineage>
        <taxon>Bacteria</taxon>
        <taxon>Bacteria division TA06</taxon>
    </lineage>
</organism>
<reference evidence="2 3" key="1">
    <citation type="journal article" date="2015" name="Microbiome">
        <title>Genomic resolution of linkages in carbon, nitrogen, and sulfur cycling among widespread estuary sediment bacteria.</title>
        <authorList>
            <person name="Baker B.J."/>
            <person name="Lazar C.S."/>
            <person name="Teske A.P."/>
            <person name="Dick G.J."/>
        </authorList>
    </citation>
    <scope>NUCLEOTIDE SEQUENCE [LARGE SCALE GENOMIC DNA]</scope>
    <source>
        <strain evidence="2">SM23_40</strain>
    </source>
</reference>
<evidence type="ECO:0000313" key="2">
    <source>
        <dbReference type="EMBL" id="KPK65693.1"/>
    </source>
</evidence>
<evidence type="ECO:0000313" key="3">
    <source>
        <dbReference type="Proteomes" id="UP000051717"/>
    </source>
</evidence>